<organism evidence="2 3">
    <name type="scientific">Bacteroides xylanisolvens</name>
    <dbReference type="NCBI Taxonomy" id="371601"/>
    <lineage>
        <taxon>Bacteria</taxon>
        <taxon>Pseudomonadati</taxon>
        <taxon>Bacteroidota</taxon>
        <taxon>Bacteroidia</taxon>
        <taxon>Bacteroidales</taxon>
        <taxon>Bacteroidaceae</taxon>
        <taxon>Bacteroides</taxon>
    </lineage>
</organism>
<name>A0A415KMX6_9BACE</name>
<proteinExistence type="predicted"/>
<dbReference type="Proteomes" id="UP000284495">
    <property type="component" value="Unassembled WGS sequence"/>
</dbReference>
<reference evidence="2 3" key="1">
    <citation type="submission" date="2018-08" db="EMBL/GenBank/DDBJ databases">
        <title>A genome reference for cultivated species of the human gut microbiota.</title>
        <authorList>
            <person name="Zou Y."/>
            <person name="Xue W."/>
            <person name="Luo G."/>
        </authorList>
    </citation>
    <scope>NUCLEOTIDE SEQUENCE [LARGE SCALE GENOMIC DNA]</scope>
    <source>
        <strain evidence="2 3">AF38-2</strain>
    </source>
</reference>
<evidence type="ECO:0000313" key="2">
    <source>
        <dbReference type="EMBL" id="RHL37578.1"/>
    </source>
</evidence>
<dbReference type="EMBL" id="QROO01000013">
    <property type="protein sequence ID" value="RHL37578.1"/>
    <property type="molecule type" value="Genomic_DNA"/>
</dbReference>
<dbReference type="Pfam" id="PF18753">
    <property type="entry name" value="Nmad2"/>
    <property type="match status" value="2"/>
</dbReference>
<dbReference type="RefSeq" id="WP_118218769.1">
    <property type="nucleotide sequence ID" value="NZ_JAQEAW010000008.1"/>
</dbReference>
<protein>
    <recommendedName>
        <fullName evidence="1">Nucleotide modification associated domain-containing protein</fullName>
    </recommendedName>
</protein>
<dbReference type="AlphaFoldDB" id="A0A415KMX6"/>
<comment type="caution">
    <text evidence="2">The sequence shown here is derived from an EMBL/GenBank/DDBJ whole genome shotgun (WGS) entry which is preliminary data.</text>
</comment>
<feature type="domain" description="Nucleotide modification associated" evidence="1">
    <location>
        <begin position="122"/>
        <end position="195"/>
    </location>
</feature>
<gene>
    <name evidence="2" type="ORF">DW027_11710</name>
</gene>
<evidence type="ECO:0000313" key="3">
    <source>
        <dbReference type="Proteomes" id="UP000284495"/>
    </source>
</evidence>
<dbReference type="InterPro" id="IPR041180">
    <property type="entry name" value="Nmad2"/>
</dbReference>
<evidence type="ECO:0000259" key="1">
    <source>
        <dbReference type="Pfam" id="PF18753"/>
    </source>
</evidence>
<accession>A0A415KMX6</accession>
<feature type="domain" description="Nucleotide modification associated" evidence="1">
    <location>
        <begin position="5"/>
        <end position="99"/>
    </location>
</feature>
<sequence length="233" mass="26847">MKTLLYSYIMRNDEGFAPNPYYGVLTLATCKPQLRKNSNVVPGVWIAGWLGKNTERDGKKYGSSEHKLIYLARITDKMSIASYWEHYPQKRPKRNSGSIISNGKCNKCGSRYINANRIRENDVYYGDNIYQPKFKNAIKPEDFILVSNSNYHNDGSSQENDIKGQNVLICEEFYYFSCEKPLIIPFNILDKIRIPISQSGTGWKTIEPIDFISYVRDTVNIPSKCPILYNKLI</sequence>